<dbReference type="InterPro" id="IPR034750">
    <property type="entry name" value="CULT"/>
</dbReference>
<feature type="domain" description="CULT" evidence="4">
    <location>
        <begin position="24"/>
        <end position="147"/>
    </location>
</feature>
<dbReference type="Pfam" id="PF03226">
    <property type="entry name" value="Yippee-Mis18"/>
    <property type="match status" value="1"/>
</dbReference>
<keyword evidence="6" id="KW-1185">Reference proteome</keyword>
<keyword evidence="2" id="KW-0862">Zinc</keyword>
<dbReference type="CDD" id="cd15777">
    <property type="entry name" value="CRBN_C_like"/>
    <property type="match status" value="1"/>
</dbReference>
<accession>A0ABN8IWV6</accession>
<dbReference type="Gene3D" id="2.170.150.20">
    <property type="entry name" value="Peptide methionine sulfoxide reductase"/>
    <property type="match status" value="1"/>
</dbReference>
<reference evidence="5" key="1">
    <citation type="submission" date="2022-03" db="EMBL/GenBank/DDBJ databases">
        <authorList>
            <person name="Martin H S."/>
        </authorList>
    </citation>
    <scope>NUCLEOTIDE SEQUENCE</scope>
</reference>
<evidence type="ECO:0000256" key="3">
    <source>
        <dbReference type="RuleBase" id="RU110713"/>
    </source>
</evidence>
<dbReference type="EMBL" id="OW152817">
    <property type="protein sequence ID" value="CAH2068903.1"/>
    <property type="molecule type" value="Genomic_DNA"/>
</dbReference>
<evidence type="ECO:0000313" key="6">
    <source>
        <dbReference type="Proteomes" id="UP000837857"/>
    </source>
</evidence>
<keyword evidence="1" id="KW-0479">Metal-binding</keyword>
<dbReference type="InterPro" id="IPR004910">
    <property type="entry name" value="Yippee/Mis18/Cereblon"/>
</dbReference>
<evidence type="ECO:0000313" key="5">
    <source>
        <dbReference type="EMBL" id="CAH2068903.1"/>
    </source>
</evidence>
<evidence type="ECO:0000256" key="1">
    <source>
        <dbReference type="ARBA" id="ARBA00022723"/>
    </source>
</evidence>
<evidence type="ECO:0000259" key="4">
    <source>
        <dbReference type="PROSITE" id="PS51788"/>
    </source>
</evidence>
<gene>
    <name evidence="5" type="ORF">IPOD504_LOCUS14603</name>
</gene>
<name>A0ABN8IWV6_9NEOP</name>
<dbReference type="PROSITE" id="PS51788">
    <property type="entry name" value="CULT"/>
    <property type="match status" value="1"/>
</dbReference>
<proteinExistence type="inferred from homology"/>
<comment type="similarity">
    <text evidence="3">Belongs to the yippee family.</text>
</comment>
<feature type="non-terminal residue" evidence="5">
    <location>
        <position position="1"/>
    </location>
</feature>
<protein>
    <recommendedName>
        <fullName evidence="3">Protein yippee-like</fullName>
    </recommendedName>
</protein>
<dbReference type="Proteomes" id="UP000837857">
    <property type="component" value="Chromosome 5"/>
</dbReference>
<organism evidence="5 6">
    <name type="scientific">Iphiclides podalirius</name>
    <name type="common">scarce swallowtail</name>
    <dbReference type="NCBI Taxonomy" id="110791"/>
    <lineage>
        <taxon>Eukaryota</taxon>
        <taxon>Metazoa</taxon>
        <taxon>Ecdysozoa</taxon>
        <taxon>Arthropoda</taxon>
        <taxon>Hexapoda</taxon>
        <taxon>Insecta</taxon>
        <taxon>Pterygota</taxon>
        <taxon>Neoptera</taxon>
        <taxon>Endopterygota</taxon>
        <taxon>Lepidoptera</taxon>
        <taxon>Glossata</taxon>
        <taxon>Ditrysia</taxon>
        <taxon>Papilionoidea</taxon>
        <taxon>Papilionidae</taxon>
        <taxon>Papilioninae</taxon>
        <taxon>Iphiclides</taxon>
    </lineage>
</organism>
<evidence type="ECO:0000256" key="2">
    <source>
        <dbReference type="ARBA" id="ARBA00022833"/>
    </source>
</evidence>
<sequence>MLLLCISNYYCFDDHYNTLNKRGQELILCRKCGSDVMDSHFIFTKLSPGARKIEKHNLFGRVNVTVQTLVNPYGINFDIVTSEKARCRNIGPDQGADSWYPGYTWQICTCPHCGQHLGWTFKSNKEVSKDNISSFHGLIVSNILGEHFTDSLIMMPKIHRM</sequence>